<comment type="caution">
    <text evidence="4">The sequence shown here is derived from an EMBL/GenBank/DDBJ whole genome shotgun (WGS) entry which is preliminary data.</text>
</comment>
<dbReference type="PANTHER" id="PTHR30344:SF1">
    <property type="entry name" value="6-PHOSPHOGLUCONOLACTONASE"/>
    <property type="match status" value="1"/>
</dbReference>
<dbReference type="Gene3D" id="2.130.10.10">
    <property type="entry name" value="YVTN repeat-like/Quinoprotein amine dehydrogenase"/>
    <property type="match status" value="1"/>
</dbReference>
<sequence length="371" mass="38691">MNTSVTPGSEPVHVLIGSYTERLGHSVGGGPGVMLVRVDADGRLSPVGEPVMVRNASYVSVNAAGDRAYASSEIVDFNGTDDGCVTVLEVDAKNGSLRTLQQVGSQGVGPAWTRPTADGRYLLTANYLAGNAVVSALGVDGRVGEPTAILPHVGTGPDASRQEGPHPHAALTSPDGRWLYVVDLGIDEVVGYQLDADGRAKRVDAAGATLPAGTGPRHAVWSRDGNFMYVDLELSSEIAVLRYQAEDGGLWVEQVISSLASPDMHAGQASHPSEIAVSPDGKYVVVGNRGPDVLSSFAVDEASGKLSPIADTPTGKTPRNFAFCGPSLVVLAEQDAHRLTSFHFDADTGILEPTGQRLDVMSPCFVCPLPG</sequence>
<dbReference type="InterPro" id="IPR015943">
    <property type="entry name" value="WD40/YVTN_repeat-like_dom_sf"/>
</dbReference>
<protein>
    <submittedName>
        <fullName evidence="4">6-phosphogluconolactonase</fullName>
        <ecNumber evidence="4">3.1.1.31</ecNumber>
    </submittedName>
</protein>
<dbReference type="GO" id="GO:0005829">
    <property type="term" value="C:cytosol"/>
    <property type="evidence" value="ECO:0007669"/>
    <property type="project" value="TreeGrafter"/>
</dbReference>
<proteinExistence type="inferred from homology"/>
<name>A0A7X0LKX8_9BACT</name>
<dbReference type="EC" id="3.1.1.31" evidence="4"/>
<keyword evidence="5" id="KW-1185">Reference proteome</keyword>
<dbReference type="Pfam" id="PF10282">
    <property type="entry name" value="Lactonase"/>
    <property type="match status" value="1"/>
</dbReference>
<dbReference type="GO" id="GO:0017057">
    <property type="term" value="F:6-phosphogluconolactonase activity"/>
    <property type="evidence" value="ECO:0007669"/>
    <property type="project" value="UniProtKB-EC"/>
</dbReference>
<accession>A0A7X0LKX8</accession>
<dbReference type="PANTHER" id="PTHR30344">
    <property type="entry name" value="6-PHOSPHOGLUCONOLACTONASE-RELATED"/>
    <property type="match status" value="1"/>
</dbReference>
<dbReference type="GO" id="GO:0006006">
    <property type="term" value="P:glucose metabolic process"/>
    <property type="evidence" value="ECO:0007669"/>
    <property type="project" value="UniProtKB-KW"/>
</dbReference>
<keyword evidence="4" id="KW-0378">Hydrolase</keyword>
<keyword evidence="2" id="KW-0119">Carbohydrate metabolism</keyword>
<dbReference type="EMBL" id="JACHGY010000001">
    <property type="protein sequence ID" value="MBB6430081.1"/>
    <property type="molecule type" value="Genomic_DNA"/>
</dbReference>
<dbReference type="InterPro" id="IPR011048">
    <property type="entry name" value="Haem_d1_sf"/>
</dbReference>
<feature type="region of interest" description="Disordered" evidence="3">
    <location>
        <begin position="151"/>
        <end position="170"/>
    </location>
</feature>
<dbReference type="InterPro" id="IPR019405">
    <property type="entry name" value="Lactonase_7-beta_prop"/>
</dbReference>
<reference evidence="4 5" key="1">
    <citation type="submission" date="2020-08" db="EMBL/GenBank/DDBJ databases">
        <title>Genomic Encyclopedia of Type Strains, Phase IV (KMG-IV): sequencing the most valuable type-strain genomes for metagenomic binning, comparative biology and taxonomic classification.</title>
        <authorList>
            <person name="Goeker M."/>
        </authorList>
    </citation>
    <scope>NUCLEOTIDE SEQUENCE [LARGE SCALE GENOMIC DNA]</scope>
    <source>
        <strain evidence="4 5">DSM 103725</strain>
    </source>
</reference>
<comment type="similarity">
    <text evidence="1">Belongs to the cycloisomerase 2 family.</text>
</comment>
<keyword evidence="2" id="KW-0313">Glucose metabolism</keyword>
<evidence type="ECO:0000313" key="5">
    <source>
        <dbReference type="Proteomes" id="UP000541810"/>
    </source>
</evidence>
<organism evidence="4 5">
    <name type="scientific">Algisphaera agarilytica</name>
    <dbReference type="NCBI Taxonomy" id="1385975"/>
    <lineage>
        <taxon>Bacteria</taxon>
        <taxon>Pseudomonadati</taxon>
        <taxon>Planctomycetota</taxon>
        <taxon>Phycisphaerae</taxon>
        <taxon>Phycisphaerales</taxon>
        <taxon>Phycisphaeraceae</taxon>
        <taxon>Algisphaera</taxon>
    </lineage>
</organism>
<dbReference type="InterPro" id="IPR050282">
    <property type="entry name" value="Cycloisomerase_2"/>
</dbReference>
<dbReference type="AlphaFoldDB" id="A0A7X0LKX8"/>
<evidence type="ECO:0000256" key="3">
    <source>
        <dbReference type="SAM" id="MobiDB-lite"/>
    </source>
</evidence>
<gene>
    <name evidence="4" type="ORF">HNQ40_001887</name>
</gene>
<dbReference type="Proteomes" id="UP000541810">
    <property type="component" value="Unassembled WGS sequence"/>
</dbReference>
<evidence type="ECO:0000256" key="1">
    <source>
        <dbReference type="ARBA" id="ARBA00005564"/>
    </source>
</evidence>
<dbReference type="SUPFAM" id="SSF51004">
    <property type="entry name" value="C-terminal (heme d1) domain of cytochrome cd1-nitrite reductase"/>
    <property type="match status" value="1"/>
</dbReference>
<evidence type="ECO:0000313" key="4">
    <source>
        <dbReference type="EMBL" id="MBB6430081.1"/>
    </source>
</evidence>
<evidence type="ECO:0000256" key="2">
    <source>
        <dbReference type="ARBA" id="ARBA00022526"/>
    </source>
</evidence>